<reference evidence="5 6" key="1">
    <citation type="submission" date="2021-03" db="EMBL/GenBank/DDBJ databases">
        <title>Sequencing the genomes of 1000 actinobacteria strains.</title>
        <authorList>
            <person name="Klenk H.-P."/>
        </authorList>
    </citation>
    <scope>NUCLEOTIDE SEQUENCE [LARGE SCALE GENOMIC DNA]</scope>
    <source>
        <strain evidence="5 6">DSM 14564</strain>
    </source>
</reference>
<evidence type="ECO:0000313" key="6">
    <source>
        <dbReference type="Proteomes" id="UP000698222"/>
    </source>
</evidence>
<proteinExistence type="inferred from homology"/>
<accession>A0ABS4YQX4</accession>
<dbReference type="InterPro" id="IPR008269">
    <property type="entry name" value="Lon_proteolytic"/>
</dbReference>
<keyword evidence="1" id="KW-0720">Serine protease</keyword>
<dbReference type="InterPro" id="IPR014721">
    <property type="entry name" value="Ribsml_uS5_D2-typ_fold_subgr"/>
</dbReference>
<dbReference type="SUPFAM" id="SSF50156">
    <property type="entry name" value="PDZ domain-like"/>
    <property type="match status" value="1"/>
</dbReference>
<keyword evidence="1" id="KW-0645">Protease</keyword>
<feature type="active site" evidence="1">
    <location>
        <position position="341"/>
    </location>
</feature>
<evidence type="ECO:0000259" key="4">
    <source>
        <dbReference type="PROSITE" id="PS51786"/>
    </source>
</evidence>
<dbReference type="Gene3D" id="3.30.230.10">
    <property type="match status" value="1"/>
</dbReference>
<name>A0ABS4YQX4_9MICO</name>
<dbReference type="InterPro" id="IPR027065">
    <property type="entry name" value="Lon_Prtase"/>
</dbReference>
<dbReference type="SUPFAM" id="SSF54211">
    <property type="entry name" value="Ribosomal protein S5 domain 2-like"/>
    <property type="match status" value="1"/>
</dbReference>
<keyword evidence="6" id="KW-1185">Reference proteome</keyword>
<feature type="domain" description="PDZ" evidence="3">
    <location>
        <begin position="171"/>
        <end position="253"/>
    </location>
</feature>
<dbReference type="Pfam" id="PF13180">
    <property type="entry name" value="PDZ_2"/>
    <property type="match status" value="1"/>
</dbReference>
<dbReference type="PANTHER" id="PTHR10046">
    <property type="entry name" value="ATP DEPENDENT LON PROTEASE FAMILY MEMBER"/>
    <property type="match status" value="1"/>
</dbReference>
<comment type="similarity">
    <text evidence="1">Belongs to the peptidase S16 family.</text>
</comment>
<dbReference type="SMART" id="SM00228">
    <property type="entry name" value="PDZ"/>
    <property type="match status" value="1"/>
</dbReference>
<keyword evidence="1" id="KW-0378">Hydrolase</keyword>
<dbReference type="EC" id="3.4.21.53" evidence="1"/>
<dbReference type="PROSITE" id="PS51786">
    <property type="entry name" value="LON_PROTEOLYTIC"/>
    <property type="match status" value="1"/>
</dbReference>
<evidence type="ECO:0000256" key="2">
    <source>
        <dbReference type="SAM" id="MobiDB-lite"/>
    </source>
</evidence>
<comment type="caution">
    <text evidence="5">The sequence shown here is derived from an EMBL/GenBank/DDBJ whole genome shotgun (WGS) entry which is preliminary data.</text>
</comment>
<sequence>MATSSGPWVFQRTERGWMEGGPGHLGHNVGVIDEQSHPTRARRARTAIRRTVDDAQLARPGLALGSMVLLCLMILGGSLMPVPYVIERPGPAIDVLGEYEDEKILVIDGAETHPTDGELMMTTVSVDGGPGYRVTPVEVVASWFDRGQAVLPREAVFPAGQTREETVLTNSVAMSTSQQGAVAVALDELGIEYEPVVMVGGVEQGAPADGVLEGGDVILSVNGSGAETVDGVRELVRTTAEGEDVQMQVRRGEEVLDLEVPTEQVDGAPRMGIVPTAGYDFPMDVQISVGEIGGPSAGMMFSLSVYDELTPGALTGGHQIAGTGTMSADGDVGPIGGIRQKMVGAHESDAEFFLAPSENCDEVVDYEPEGLDVVAVSDFEDAVAASETIADSGDTEGLPTCEDIMSQNGEETR</sequence>
<comment type="catalytic activity">
    <reaction evidence="1">
        <text>Hydrolysis of proteins in presence of ATP.</text>
        <dbReference type="EC" id="3.4.21.53"/>
    </reaction>
</comment>
<feature type="active site" evidence="1">
    <location>
        <position position="296"/>
    </location>
</feature>
<evidence type="ECO:0000259" key="3">
    <source>
        <dbReference type="PROSITE" id="PS50106"/>
    </source>
</evidence>
<evidence type="ECO:0000256" key="1">
    <source>
        <dbReference type="PROSITE-ProRule" id="PRU01122"/>
    </source>
</evidence>
<dbReference type="RefSeq" id="WP_245349020.1">
    <property type="nucleotide sequence ID" value="NZ_BAAAJV010000008.1"/>
</dbReference>
<dbReference type="InterPro" id="IPR036034">
    <property type="entry name" value="PDZ_sf"/>
</dbReference>
<feature type="domain" description="Lon proteolytic" evidence="4">
    <location>
        <begin position="288"/>
        <end position="389"/>
    </location>
</feature>
<dbReference type="InterPro" id="IPR020568">
    <property type="entry name" value="Ribosomal_Su5_D2-typ_SF"/>
</dbReference>
<gene>
    <name evidence="5" type="ORF">JOF44_003788</name>
</gene>
<dbReference type="Proteomes" id="UP000698222">
    <property type="component" value="Unassembled WGS sequence"/>
</dbReference>
<protein>
    <recommendedName>
        <fullName evidence="1">endopeptidase La</fullName>
        <ecNumber evidence="1">3.4.21.53</ecNumber>
    </recommendedName>
</protein>
<dbReference type="InterPro" id="IPR001478">
    <property type="entry name" value="PDZ"/>
</dbReference>
<organism evidence="5 6">
    <name type="scientific">Brachybacterium fresconis</name>
    <dbReference type="NCBI Taxonomy" id="173363"/>
    <lineage>
        <taxon>Bacteria</taxon>
        <taxon>Bacillati</taxon>
        <taxon>Actinomycetota</taxon>
        <taxon>Actinomycetes</taxon>
        <taxon>Micrococcales</taxon>
        <taxon>Dermabacteraceae</taxon>
        <taxon>Brachybacterium</taxon>
    </lineage>
</organism>
<evidence type="ECO:0000313" key="5">
    <source>
        <dbReference type="EMBL" id="MBP2410885.1"/>
    </source>
</evidence>
<dbReference type="Pfam" id="PF05362">
    <property type="entry name" value="Lon_C"/>
    <property type="match status" value="1"/>
</dbReference>
<feature type="region of interest" description="Disordered" evidence="2">
    <location>
        <begin position="390"/>
        <end position="413"/>
    </location>
</feature>
<dbReference type="EMBL" id="JAGIOC010000001">
    <property type="protein sequence ID" value="MBP2410885.1"/>
    <property type="molecule type" value="Genomic_DNA"/>
</dbReference>
<dbReference type="PROSITE" id="PS50106">
    <property type="entry name" value="PDZ"/>
    <property type="match status" value="1"/>
</dbReference>